<keyword evidence="2" id="KW-1185">Reference proteome</keyword>
<accession>A0ACC2P6Q0</accession>
<comment type="caution">
    <text evidence="1">The sequence shown here is derived from an EMBL/GenBank/DDBJ whole genome shotgun (WGS) entry which is preliminary data.</text>
</comment>
<dbReference type="EMBL" id="CM056742">
    <property type="protein sequence ID" value="KAJ8678783.1"/>
    <property type="molecule type" value="Genomic_DNA"/>
</dbReference>
<sequence length="618" mass="68724">MQLWPRRAETSITRPFRLRLWSRLLCVVHRRRSGALLVTQPIRHQIIQQICIVPRHHQLILPKMTYGGNNGSSGGYRSGGGGDGGYRGSGSGGGPMRNNFGSGSGGSRFGGGGRFGSTGMGGGSFGKGGRSQSAGGTLRKPNWDHEDLRPFKKDFYVPHPNVSNRHPGEVNQYRETNKITLKGDRIPNAITSFEEGNFPDYVMKEIKRQGYTQPTPIQAQGWPIAMSGKNMVGIAQTGSGKTLAYTLPAIVHINNQQPLNRGDGPIALILAPTRELAQQIQTVANEFGSSSYVRNTCVFGGAPKGGQARDLERGVEIVIATPGRLIDFLERGTTNLRRCTYLVLDEADRMLDMGFEPQIRKIIEQIRPDRQVLMWSATWPKEVRQLAEEYLVDYTQLNIGSLQLAANHNILQIIDVCQEHEKETKLGRLLQEIGNANEDGGKTIIFVETKKKVESITRNIRQYGWPAVCMHGDKSQQERDYVLREFRNRKSSILVATDVAARGLDVDDVKYVINFDYPTSSEDYIHRIGRTGRSQTTGTSYAFFTPQNGRQAKDLINVLREANQNINPKLSELAMKGGSSFGGGRNRWGYQSRGRENSFAGTHKRFDSGRSNGYNNYS</sequence>
<name>A0ACC2P6Q0_9HYME</name>
<protein>
    <submittedName>
        <fullName evidence="1">Uncharacterized protein</fullName>
    </submittedName>
</protein>
<gene>
    <name evidence="1" type="ORF">QAD02_014570</name>
</gene>
<proteinExistence type="predicted"/>
<evidence type="ECO:0000313" key="2">
    <source>
        <dbReference type="Proteomes" id="UP001239111"/>
    </source>
</evidence>
<evidence type="ECO:0000313" key="1">
    <source>
        <dbReference type="EMBL" id="KAJ8678783.1"/>
    </source>
</evidence>
<organism evidence="1 2">
    <name type="scientific">Eretmocerus hayati</name>
    <dbReference type="NCBI Taxonomy" id="131215"/>
    <lineage>
        <taxon>Eukaryota</taxon>
        <taxon>Metazoa</taxon>
        <taxon>Ecdysozoa</taxon>
        <taxon>Arthropoda</taxon>
        <taxon>Hexapoda</taxon>
        <taxon>Insecta</taxon>
        <taxon>Pterygota</taxon>
        <taxon>Neoptera</taxon>
        <taxon>Endopterygota</taxon>
        <taxon>Hymenoptera</taxon>
        <taxon>Apocrita</taxon>
        <taxon>Proctotrupomorpha</taxon>
        <taxon>Chalcidoidea</taxon>
        <taxon>Aphelinidae</taxon>
        <taxon>Aphelininae</taxon>
        <taxon>Eretmocerus</taxon>
    </lineage>
</organism>
<reference evidence="1" key="1">
    <citation type="submission" date="2023-04" db="EMBL/GenBank/DDBJ databases">
        <title>A chromosome-level genome assembly of the parasitoid wasp Eretmocerus hayati.</title>
        <authorList>
            <person name="Zhong Y."/>
            <person name="Liu S."/>
            <person name="Liu Y."/>
        </authorList>
    </citation>
    <scope>NUCLEOTIDE SEQUENCE</scope>
    <source>
        <strain evidence="1">ZJU_SS_LIU_2023</strain>
    </source>
</reference>
<dbReference type="Proteomes" id="UP001239111">
    <property type="component" value="Chromosome 2"/>
</dbReference>